<evidence type="ECO:0000259" key="6">
    <source>
        <dbReference type="Pfam" id="PF16656"/>
    </source>
</evidence>
<keyword evidence="8" id="KW-1185">Reference proteome</keyword>
<dbReference type="AlphaFoldDB" id="F0ZBD3"/>
<dbReference type="Pfam" id="PF14008">
    <property type="entry name" value="Metallophos_C"/>
    <property type="match status" value="1"/>
</dbReference>
<dbReference type="EMBL" id="GL870970">
    <property type="protein sequence ID" value="EGC38726.1"/>
    <property type="molecule type" value="Genomic_DNA"/>
</dbReference>
<dbReference type="GO" id="GO:0046872">
    <property type="term" value="F:metal ion binding"/>
    <property type="evidence" value="ECO:0007669"/>
    <property type="project" value="InterPro"/>
</dbReference>
<feature type="domain" description="Calcineurin-like phosphoesterase" evidence="4">
    <location>
        <begin position="134"/>
        <end position="334"/>
    </location>
</feature>
<reference evidence="8" key="1">
    <citation type="journal article" date="2011" name="Genome Biol.">
        <title>Comparative genomics of the social amoebae Dictyostelium discoideum and Dictyostelium purpureum.</title>
        <authorList>
            <consortium name="US DOE Joint Genome Institute (JGI-PGF)"/>
            <person name="Sucgang R."/>
            <person name="Kuo A."/>
            <person name="Tian X."/>
            <person name="Salerno W."/>
            <person name="Parikh A."/>
            <person name="Feasley C.L."/>
            <person name="Dalin E."/>
            <person name="Tu H."/>
            <person name="Huang E."/>
            <person name="Barry K."/>
            <person name="Lindquist E."/>
            <person name="Shapiro H."/>
            <person name="Bruce D."/>
            <person name="Schmutz J."/>
            <person name="Salamov A."/>
            <person name="Fey P."/>
            <person name="Gaudet P."/>
            <person name="Anjard C."/>
            <person name="Babu M.M."/>
            <person name="Basu S."/>
            <person name="Bushmanova Y."/>
            <person name="van der Wel H."/>
            <person name="Katoh-Kurasawa M."/>
            <person name="Dinh C."/>
            <person name="Coutinho P.M."/>
            <person name="Saito T."/>
            <person name="Elias M."/>
            <person name="Schaap P."/>
            <person name="Kay R.R."/>
            <person name="Henrissat B."/>
            <person name="Eichinger L."/>
            <person name="Rivero F."/>
            <person name="Putnam N.H."/>
            <person name="West C.M."/>
            <person name="Loomis W.F."/>
            <person name="Chisholm R.L."/>
            <person name="Shaulsky G."/>
            <person name="Strassmann J.E."/>
            <person name="Queller D.C."/>
            <person name="Kuspa A."/>
            <person name="Grigoriev I.V."/>
        </authorList>
    </citation>
    <scope>NUCLEOTIDE SEQUENCE [LARGE SCALE GENOMIC DNA]</scope>
    <source>
        <strain evidence="8">QSDP1</strain>
    </source>
</reference>
<evidence type="ECO:0000259" key="4">
    <source>
        <dbReference type="Pfam" id="PF00149"/>
    </source>
</evidence>
<dbReference type="CDD" id="cd00839">
    <property type="entry name" value="MPP_PAPs"/>
    <property type="match status" value="1"/>
</dbReference>
<dbReference type="OMA" id="DCTHHET"/>
<feature type="signal peptide" evidence="3">
    <location>
        <begin position="1"/>
        <end position="20"/>
    </location>
</feature>
<dbReference type="InParanoid" id="F0ZBD3"/>
<dbReference type="Pfam" id="PF00149">
    <property type="entry name" value="Metallophos"/>
    <property type="match status" value="1"/>
</dbReference>
<dbReference type="SUPFAM" id="SSF49363">
    <property type="entry name" value="Purple acid phosphatase, N-terminal domain"/>
    <property type="match status" value="1"/>
</dbReference>
<dbReference type="GO" id="GO:0003993">
    <property type="term" value="F:acid phosphatase activity"/>
    <property type="evidence" value="ECO:0007669"/>
    <property type="project" value="UniProtKB-EC"/>
</dbReference>
<dbReference type="Proteomes" id="UP000001064">
    <property type="component" value="Unassembled WGS sequence"/>
</dbReference>
<keyword evidence="3" id="KW-0378">Hydrolase</keyword>
<feature type="domain" description="Purple acid phosphatase C-terminal" evidence="5">
    <location>
        <begin position="355"/>
        <end position="417"/>
    </location>
</feature>
<name>F0ZBD3_DICPU</name>
<evidence type="ECO:0000256" key="1">
    <source>
        <dbReference type="ARBA" id="ARBA00022729"/>
    </source>
</evidence>
<comment type="catalytic activity">
    <reaction evidence="3">
        <text>a phosphate monoester + H2O = an alcohol + phosphate</text>
        <dbReference type="Rhea" id="RHEA:15017"/>
        <dbReference type="ChEBI" id="CHEBI:15377"/>
        <dbReference type="ChEBI" id="CHEBI:30879"/>
        <dbReference type="ChEBI" id="CHEBI:43474"/>
        <dbReference type="ChEBI" id="CHEBI:67140"/>
        <dbReference type="EC" id="3.1.3.2"/>
    </reaction>
</comment>
<dbReference type="eggNOG" id="KOG1378">
    <property type="taxonomic scope" value="Eukaryota"/>
</dbReference>
<feature type="chain" id="PRO_5005128777" description="Purple acid phosphatase" evidence="3">
    <location>
        <begin position="21"/>
        <end position="425"/>
    </location>
</feature>
<dbReference type="InterPro" id="IPR025733">
    <property type="entry name" value="PAPs_C"/>
</dbReference>
<dbReference type="STRING" id="5786.F0ZBD3"/>
<comment type="similarity">
    <text evidence="3">Belongs to the metallophosphoesterase superfamily. Purple acid phosphatase family.</text>
</comment>
<dbReference type="PANTHER" id="PTHR45867:SF10">
    <property type="entry name" value="PURPLE ACID PHOSPHATASE"/>
    <property type="match status" value="1"/>
</dbReference>
<dbReference type="FunCoup" id="F0ZBD3">
    <property type="interactions" value="1"/>
</dbReference>
<organism evidence="7 8">
    <name type="scientific">Dictyostelium purpureum</name>
    <name type="common">Slime mold</name>
    <dbReference type="NCBI Taxonomy" id="5786"/>
    <lineage>
        <taxon>Eukaryota</taxon>
        <taxon>Amoebozoa</taxon>
        <taxon>Evosea</taxon>
        <taxon>Eumycetozoa</taxon>
        <taxon>Dictyostelia</taxon>
        <taxon>Dictyosteliales</taxon>
        <taxon>Dictyosteliaceae</taxon>
        <taxon>Dictyostelium</taxon>
    </lineage>
</organism>
<dbReference type="Gene3D" id="3.60.21.10">
    <property type="match status" value="1"/>
</dbReference>
<dbReference type="InterPro" id="IPR041792">
    <property type="entry name" value="MPP_PAP"/>
</dbReference>
<dbReference type="InterPro" id="IPR004843">
    <property type="entry name" value="Calcineurin-like_PHP"/>
</dbReference>
<dbReference type="InterPro" id="IPR015914">
    <property type="entry name" value="PAPs_N"/>
</dbReference>
<dbReference type="OrthoDB" id="45007at2759"/>
<dbReference type="InterPro" id="IPR008963">
    <property type="entry name" value="Purple_acid_Pase-like_N"/>
</dbReference>
<dbReference type="GeneID" id="10506671"/>
<evidence type="ECO:0000256" key="2">
    <source>
        <dbReference type="ARBA" id="ARBA00023180"/>
    </source>
</evidence>
<dbReference type="PANTHER" id="PTHR45867">
    <property type="entry name" value="PURPLE ACID PHOSPHATASE"/>
    <property type="match status" value="1"/>
</dbReference>
<protein>
    <recommendedName>
        <fullName evidence="3">Purple acid phosphatase</fullName>
        <ecNumber evidence="3">3.1.3.2</ecNumber>
    </recommendedName>
</protein>
<dbReference type="SUPFAM" id="SSF56300">
    <property type="entry name" value="Metallo-dependent phosphatases"/>
    <property type="match status" value="1"/>
</dbReference>
<dbReference type="Gene3D" id="2.60.40.380">
    <property type="entry name" value="Purple acid phosphatase-like, N-terminal"/>
    <property type="match status" value="1"/>
</dbReference>
<dbReference type="KEGG" id="dpp:DICPUDRAFT_28115"/>
<dbReference type="Pfam" id="PF16656">
    <property type="entry name" value="Pur_ac_phosph_N"/>
    <property type="match status" value="1"/>
</dbReference>
<feature type="domain" description="Purple acid phosphatase N-terminal" evidence="6">
    <location>
        <begin position="26"/>
        <end position="120"/>
    </location>
</feature>
<dbReference type="EC" id="3.1.3.2" evidence="3"/>
<dbReference type="InterPro" id="IPR029052">
    <property type="entry name" value="Metallo-depent_PP-like"/>
</dbReference>
<dbReference type="RefSeq" id="XP_003284717.1">
    <property type="nucleotide sequence ID" value="XM_003284669.1"/>
</dbReference>
<keyword evidence="1 3" id="KW-0732">Signal</keyword>
<gene>
    <name evidence="7" type="ORF">DICPUDRAFT_28115</name>
</gene>
<evidence type="ECO:0000313" key="7">
    <source>
        <dbReference type="EMBL" id="EGC38726.1"/>
    </source>
</evidence>
<keyword evidence="2" id="KW-0325">Glycoprotein</keyword>
<evidence type="ECO:0000259" key="5">
    <source>
        <dbReference type="Pfam" id="PF14008"/>
    </source>
</evidence>
<evidence type="ECO:0000256" key="3">
    <source>
        <dbReference type="RuleBase" id="RU361203"/>
    </source>
</evidence>
<evidence type="ECO:0000313" key="8">
    <source>
        <dbReference type="Proteomes" id="UP000001064"/>
    </source>
</evidence>
<accession>F0ZBD3</accession>
<sequence>MKNIVLIIILLNIFNIYVKGDATSHSVKLSFTKSIDQMKVTWYTIDKMVNPVVLFNTEMFAPEKDSVLSVQAQIFQYDTLGFKGYPTTATINGLSQKTTYYYCVGDKAANVYSQIYNFTTGYTANDNLHPFTAVFYGDMGYGGQGLNSDFYTVANVLKRSDEYDFIVHVGDIAYADLTHDSRISGNQTVWNLFLDSVNPLTSMKPYMTCPGNHDIFYDLSVYSRTWQMPADNEGDTWYSFDYNGVHFVGFSSEHDFFPLSPQYEWLEKDLRKYRQENPEGWLVVYSHRPFYCSAVWGWCEDSVKTDFLKKAFNLLENLLFKYNVDLYISGHQHAEEYTYPVYKSQNLGTFEEPKATVHITVGTGGDAEGEETQWQPKPSWSTGKRIFDTGVGYLTFYNTTTLGYKFIANVNNTVVDEFTMTKGHF</sequence>
<dbReference type="VEuPathDB" id="AmoebaDB:DICPUDRAFT_28115"/>
<proteinExistence type="inferred from homology"/>